<dbReference type="PROSITE" id="PS00217">
    <property type="entry name" value="SUGAR_TRANSPORT_2"/>
    <property type="match status" value="1"/>
</dbReference>
<keyword evidence="10" id="KW-0732">Signal</keyword>
<evidence type="ECO:0000256" key="5">
    <source>
        <dbReference type="ARBA" id="ARBA00022692"/>
    </source>
</evidence>
<evidence type="ECO:0000256" key="6">
    <source>
        <dbReference type="ARBA" id="ARBA00022989"/>
    </source>
</evidence>
<gene>
    <name evidence="12" type="ORF">GEV33_004379</name>
</gene>
<feature type="domain" description="Major facilitator superfamily (MFS) profile" evidence="11">
    <location>
        <begin position="9"/>
        <end position="396"/>
    </location>
</feature>
<evidence type="ECO:0000313" key="13">
    <source>
        <dbReference type="Proteomes" id="UP000719412"/>
    </source>
</evidence>
<reference evidence="12" key="1">
    <citation type="journal article" date="2020" name="J Insects Food Feed">
        <title>The yellow mealworm (Tenebrio molitor) genome: a resource for the emerging insects as food and feed industry.</title>
        <authorList>
            <person name="Eriksson T."/>
            <person name="Andere A."/>
            <person name="Kelstrup H."/>
            <person name="Emery V."/>
            <person name="Picard C."/>
        </authorList>
    </citation>
    <scope>NUCLEOTIDE SEQUENCE</scope>
    <source>
        <strain evidence="12">Stoneville</strain>
        <tissue evidence="12">Whole head</tissue>
    </source>
</reference>
<feature type="transmembrane region" description="Helical" evidence="9">
    <location>
        <begin position="108"/>
        <end position="131"/>
    </location>
</feature>
<reference evidence="12" key="2">
    <citation type="submission" date="2021-08" db="EMBL/GenBank/DDBJ databases">
        <authorList>
            <person name="Eriksson T."/>
        </authorList>
    </citation>
    <scope>NUCLEOTIDE SEQUENCE</scope>
    <source>
        <strain evidence="12">Stoneville</strain>
        <tissue evidence="12">Whole head</tissue>
    </source>
</reference>
<dbReference type="PROSITE" id="PS50850">
    <property type="entry name" value="MFS"/>
    <property type="match status" value="1"/>
</dbReference>
<feature type="signal peptide" evidence="10">
    <location>
        <begin position="1"/>
        <end position="19"/>
    </location>
</feature>
<feature type="transmembrane region" description="Helical" evidence="9">
    <location>
        <begin position="246"/>
        <end position="263"/>
    </location>
</feature>
<dbReference type="PANTHER" id="PTHR48021:SF47">
    <property type="entry name" value="GH17672P"/>
    <property type="match status" value="1"/>
</dbReference>
<dbReference type="EMBL" id="JABDTM020017741">
    <property type="protein sequence ID" value="KAH0818412.1"/>
    <property type="molecule type" value="Genomic_DNA"/>
</dbReference>
<organism evidence="12 13">
    <name type="scientific">Tenebrio molitor</name>
    <name type="common">Yellow mealworm beetle</name>
    <dbReference type="NCBI Taxonomy" id="7067"/>
    <lineage>
        <taxon>Eukaryota</taxon>
        <taxon>Metazoa</taxon>
        <taxon>Ecdysozoa</taxon>
        <taxon>Arthropoda</taxon>
        <taxon>Hexapoda</taxon>
        <taxon>Insecta</taxon>
        <taxon>Pterygota</taxon>
        <taxon>Neoptera</taxon>
        <taxon>Endopterygota</taxon>
        <taxon>Coleoptera</taxon>
        <taxon>Polyphaga</taxon>
        <taxon>Cucujiformia</taxon>
        <taxon>Tenebrionidae</taxon>
        <taxon>Tenebrio</taxon>
    </lineage>
</organism>
<keyword evidence="5 9" id="KW-0812">Transmembrane</keyword>
<feature type="transmembrane region" description="Helical" evidence="9">
    <location>
        <begin position="84"/>
        <end position="102"/>
    </location>
</feature>
<protein>
    <recommendedName>
        <fullName evidence="11">Major facilitator superfamily (MFS) profile domain-containing protein</fullName>
    </recommendedName>
</protein>
<evidence type="ECO:0000256" key="4">
    <source>
        <dbReference type="ARBA" id="ARBA00022597"/>
    </source>
</evidence>
<feature type="transmembrane region" description="Helical" evidence="9">
    <location>
        <begin position="205"/>
        <end position="226"/>
    </location>
</feature>
<evidence type="ECO:0000256" key="7">
    <source>
        <dbReference type="ARBA" id="ARBA00023136"/>
    </source>
</evidence>
<keyword evidence="2" id="KW-0813">Transport</keyword>
<evidence type="ECO:0000256" key="9">
    <source>
        <dbReference type="SAM" id="Phobius"/>
    </source>
</evidence>
<evidence type="ECO:0000256" key="1">
    <source>
        <dbReference type="ARBA" id="ARBA00004651"/>
    </source>
</evidence>
<comment type="subcellular location">
    <subcellularLocation>
        <location evidence="1">Cell membrane</location>
        <topology evidence="1">Multi-pass membrane protein</topology>
    </subcellularLocation>
</comment>
<feature type="transmembrane region" description="Helical" evidence="9">
    <location>
        <begin position="373"/>
        <end position="392"/>
    </location>
</feature>
<dbReference type="InterPro" id="IPR005829">
    <property type="entry name" value="Sugar_transporter_CS"/>
</dbReference>
<feature type="chain" id="PRO_5035290628" description="Major facilitator superfamily (MFS) profile domain-containing protein" evidence="10">
    <location>
        <begin position="20"/>
        <end position="410"/>
    </location>
</feature>
<dbReference type="InterPro" id="IPR050549">
    <property type="entry name" value="MFS_Trehalose_Transporter"/>
</dbReference>
<keyword evidence="7 9" id="KW-0472">Membrane</keyword>
<feature type="transmembrane region" description="Helical" evidence="9">
    <location>
        <begin position="270"/>
        <end position="291"/>
    </location>
</feature>
<dbReference type="PANTHER" id="PTHR48021">
    <property type="match status" value="1"/>
</dbReference>
<keyword evidence="6 9" id="KW-1133">Transmembrane helix</keyword>
<dbReference type="PRINTS" id="PR00171">
    <property type="entry name" value="SUGRTRNSPORT"/>
</dbReference>
<dbReference type="FunFam" id="1.20.1250.20:FF:000218">
    <property type="entry name" value="facilitated trehalose transporter Tret1"/>
    <property type="match status" value="1"/>
</dbReference>
<accession>A0A8J6HQ93</accession>
<dbReference type="Pfam" id="PF00083">
    <property type="entry name" value="Sugar_tr"/>
    <property type="match status" value="2"/>
</dbReference>
<feature type="transmembrane region" description="Helical" evidence="9">
    <location>
        <begin position="341"/>
        <end position="361"/>
    </location>
</feature>
<evidence type="ECO:0000256" key="10">
    <source>
        <dbReference type="SAM" id="SignalP"/>
    </source>
</evidence>
<dbReference type="InterPro" id="IPR003663">
    <property type="entry name" value="Sugar/inositol_transpt"/>
</dbReference>
<dbReference type="InterPro" id="IPR036259">
    <property type="entry name" value="MFS_trans_sf"/>
</dbReference>
<keyword evidence="3" id="KW-1003">Cell membrane</keyword>
<dbReference type="AlphaFoldDB" id="A0A8J6HQ93"/>
<evidence type="ECO:0000313" key="12">
    <source>
        <dbReference type="EMBL" id="KAH0818412.1"/>
    </source>
</evidence>
<dbReference type="SUPFAM" id="SSF103473">
    <property type="entry name" value="MFS general substrate transporter"/>
    <property type="match status" value="1"/>
</dbReference>
<feature type="transmembrane region" description="Helical" evidence="9">
    <location>
        <begin position="303"/>
        <end position="320"/>
    </location>
</feature>
<evidence type="ECO:0000259" key="11">
    <source>
        <dbReference type="PROSITE" id="PS50850"/>
    </source>
</evidence>
<evidence type="ECO:0000256" key="2">
    <source>
        <dbReference type="ARBA" id="ARBA00022448"/>
    </source>
</evidence>
<dbReference type="InterPro" id="IPR005828">
    <property type="entry name" value="MFS_sugar_transport-like"/>
</dbReference>
<keyword evidence="13" id="KW-1185">Reference proteome</keyword>
<sequence>MSQILGYTLLTVLTVDLLATTGDLAITWTSPVLTKLYSNDSEINPFGRPITADEDSWIVSLINIGAMIGPFPYGYIADKYGRKIGLLAVSVPSIVSFLILAFSRSVYLYYFARLLSGISVGGGYTLLPMYVAEIAEDSNRGPESPRYLIEKKDIVGAERSLMKLRSQNKKAVEAEIDNIKLGIKQTETKGNFLDLFRSRVYIKGLVISTVLVVAQELSGISAVLFYTEEIFTSSGDGGMAPELSSIVTGIVVFLSSFATPFLSDRWGRRLLILISLMGVFLSHLALGAYFYLQTSTDVDVTGISWLPLFSLIMFFVMYNFGMGPLPWTVSSELFPVSVKSYAASLVSCVCWTTSFLVTKFFNNLNEAIGQGQTFWLFGGFCLATWVFTIFFVPETKGKSFQEIQEILEKR</sequence>
<dbReference type="GO" id="GO:0005886">
    <property type="term" value="C:plasma membrane"/>
    <property type="evidence" value="ECO:0007669"/>
    <property type="project" value="UniProtKB-SubCell"/>
</dbReference>
<keyword evidence="4" id="KW-0762">Sugar transport</keyword>
<keyword evidence="8" id="KW-0325">Glycoprotein</keyword>
<name>A0A8J6HQ93_TENMO</name>
<evidence type="ECO:0000256" key="8">
    <source>
        <dbReference type="ARBA" id="ARBA00023180"/>
    </source>
</evidence>
<proteinExistence type="predicted"/>
<comment type="caution">
    <text evidence="12">The sequence shown here is derived from an EMBL/GenBank/DDBJ whole genome shotgun (WGS) entry which is preliminary data.</text>
</comment>
<evidence type="ECO:0000256" key="3">
    <source>
        <dbReference type="ARBA" id="ARBA00022475"/>
    </source>
</evidence>
<feature type="transmembrane region" description="Helical" evidence="9">
    <location>
        <begin position="57"/>
        <end position="77"/>
    </location>
</feature>
<dbReference type="InterPro" id="IPR020846">
    <property type="entry name" value="MFS_dom"/>
</dbReference>
<dbReference type="Gene3D" id="1.20.1250.20">
    <property type="entry name" value="MFS general substrate transporter like domains"/>
    <property type="match status" value="2"/>
</dbReference>
<dbReference type="Proteomes" id="UP000719412">
    <property type="component" value="Unassembled WGS sequence"/>
</dbReference>
<dbReference type="GO" id="GO:0022857">
    <property type="term" value="F:transmembrane transporter activity"/>
    <property type="evidence" value="ECO:0007669"/>
    <property type="project" value="InterPro"/>
</dbReference>